<evidence type="ECO:0000256" key="11">
    <source>
        <dbReference type="RuleBase" id="RU362096"/>
    </source>
</evidence>
<evidence type="ECO:0000256" key="7">
    <source>
        <dbReference type="ARBA" id="ARBA00051245"/>
    </source>
</evidence>
<feature type="binding site" evidence="10">
    <location>
        <position position="564"/>
    </location>
    <ligand>
        <name>ATP</name>
        <dbReference type="ChEBI" id="CHEBI:30616"/>
    </ligand>
</feature>
<dbReference type="SMART" id="SM00219">
    <property type="entry name" value="TyrKc"/>
    <property type="match status" value="1"/>
</dbReference>
<feature type="repeat" description="ANK" evidence="8">
    <location>
        <begin position="265"/>
        <end position="297"/>
    </location>
</feature>
<gene>
    <name evidence="15" type="ORF">BaRGS_00038773</name>
</gene>
<dbReference type="InterPro" id="IPR020635">
    <property type="entry name" value="Tyr_kinase_cat_dom"/>
</dbReference>
<dbReference type="InterPro" id="IPR050198">
    <property type="entry name" value="Non-receptor_tyrosine_kinases"/>
</dbReference>
<feature type="domain" description="SH2" evidence="13">
    <location>
        <begin position="50"/>
        <end position="149"/>
    </location>
</feature>
<dbReference type="Proteomes" id="UP001519460">
    <property type="component" value="Unassembled WGS sequence"/>
</dbReference>
<dbReference type="InterPro" id="IPR000719">
    <property type="entry name" value="Prot_kinase_dom"/>
</dbReference>
<feature type="repeat" description="ANK" evidence="8">
    <location>
        <begin position="230"/>
        <end position="254"/>
    </location>
</feature>
<keyword evidence="3 10" id="KW-0547">Nucleotide-binding</keyword>
<dbReference type="InterPro" id="IPR011009">
    <property type="entry name" value="Kinase-like_dom_sf"/>
</dbReference>
<feature type="domain" description="Protein kinase" evidence="14">
    <location>
        <begin position="530"/>
        <end position="794"/>
    </location>
</feature>
<dbReference type="FunFam" id="1.10.510.10:FF:000027">
    <property type="entry name" value="Receptor protein-tyrosine kinase"/>
    <property type="match status" value="1"/>
</dbReference>
<evidence type="ECO:0000256" key="1">
    <source>
        <dbReference type="ARBA" id="ARBA00022553"/>
    </source>
</evidence>
<evidence type="ECO:0000256" key="8">
    <source>
        <dbReference type="PROSITE-ProRule" id="PRU00023"/>
    </source>
</evidence>
<proteinExistence type="inferred from homology"/>
<feature type="compositionally biased region" description="Pro residues" evidence="12">
    <location>
        <begin position="493"/>
        <end position="502"/>
    </location>
</feature>
<evidence type="ECO:0000256" key="5">
    <source>
        <dbReference type="ARBA" id="ARBA00022840"/>
    </source>
</evidence>
<dbReference type="AlphaFoldDB" id="A0ABD0J559"/>
<dbReference type="PRINTS" id="PR00401">
    <property type="entry name" value="SH2DOMAIN"/>
</dbReference>
<keyword evidence="2 11" id="KW-0808">Transferase</keyword>
<evidence type="ECO:0000256" key="3">
    <source>
        <dbReference type="ARBA" id="ARBA00022741"/>
    </source>
</evidence>
<keyword evidence="16" id="KW-1185">Reference proteome</keyword>
<dbReference type="PROSITE" id="PS50011">
    <property type="entry name" value="PROTEIN_KINASE_DOM"/>
    <property type="match status" value="1"/>
</dbReference>
<dbReference type="InterPro" id="IPR036770">
    <property type="entry name" value="Ankyrin_rpt-contain_sf"/>
</dbReference>
<dbReference type="EMBL" id="JACVVK020000642">
    <property type="protein sequence ID" value="KAK7461185.1"/>
    <property type="molecule type" value="Genomic_DNA"/>
</dbReference>
<evidence type="ECO:0000259" key="14">
    <source>
        <dbReference type="PROSITE" id="PS50011"/>
    </source>
</evidence>
<dbReference type="PROSITE" id="PS00107">
    <property type="entry name" value="PROTEIN_KINASE_ATP"/>
    <property type="match status" value="1"/>
</dbReference>
<dbReference type="Pfam" id="PF12796">
    <property type="entry name" value="Ank_2"/>
    <property type="match status" value="1"/>
</dbReference>
<dbReference type="PANTHER" id="PTHR24418">
    <property type="entry name" value="TYROSINE-PROTEIN KINASE"/>
    <property type="match status" value="1"/>
</dbReference>
<dbReference type="PROSITE" id="PS00109">
    <property type="entry name" value="PROTEIN_KINASE_TYR"/>
    <property type="match status" value="1"/>
</dbReference>
<evidence type="ECO:0000256" key="9">
    <source>
        <dbReference type="PROSITE-ProRule" id="PRU00191"/>
    </source>
</evidence>
<dbReference type="Pfam" id="PF00017">
    <property type="entry name" value="SH2"/>
    <property type="match status" value="2"/>
</dbReference>
<dbReference type="SMART" id="SM00248">
    <property type="entry name" value="ANK"/>
    <property type="match status" value="4"/>
</dbReference>
<organism evidence="15 16">
    <name type="scientific">Batillaria attramentaria</name>
    <dbReference type="NCBI Taxonomy" id="370345"/>
    <lineage>
        <taxon>Eukaryota</taxon>
        <taxon>Metazoa</taxon>
        <taxon>Spiralia</taxon>
        <taxon>Lophotrochozoa</taxon>
        <taxon>Mollusca</taxon>
        <taxon>Gastropoda</taxon>
        <taxon>Caenogastropoda</taxon>
        <taxon>Sorbeoconcha</taxon>
        <taxon>Cerithioidea</taxon>
        <taxon>Batillariidae</taxon>
        <taxon>Batillaria</taxon>
    </lineage>
</organism>
<evidence type="ECO:0000313" key="15">
    <source>
        <dbReference type="EMBL" id="KAK7461185.1"/>
    </source>
</evidence>
<dbReference type="SUPFAM" id="SSF56112">
    <property type="entry name" value="Protein kinase-like (PK-like)"/>
    <property type="match status" value="1"/>
</dbReference>
<dbReference type="Gene3D" id="1.10.510.10">
    <property type="entry name" value="Transferase(Phosphotransferase) domain 1"/>
    <property type="match status" value="1"/>
</dbReference>
<reference evidence="15 16" key="1">
    <citation type="journal article" date="2023" name="Sci. Data">
        <title>Genome assembly of the Korean intertidal mud-creeper Batillaria attramentaria.</title>
        <authorList>
            <person name="Patra A.K."/>
            <person name="Ho P.T."/>
            <person name="Jun S."/>
            <person name="Lee S.J."/>
            <person name="Kim Y."/>
            <person name="Won Y.J."/>
        </authorList>
    </citation>
    <scope>NUCLEOTIDE SEQUENCE [LARGE SCALE GENOMIC DNA]</scope>
    <source>
        <strain evidence="15">Wonlab-2016</strain>
    </source>
</reference>
<feature type="repeat" description="ANK" evidence="8">
    <location>
        <begin position="197"/>
        <end position="229"/>
    </location>
</feature>
<keyword evidence="8" id="KW-0040">ANK repeat</keyword>
<evidence type="ECO:0000256" key="10">
    <source>
        <dbReference type="PROSITE-ProRule" id="PRU10141"/>
    </source>
</evidence>
<name>A0ABD0J559_9CAEN</name>
<comment type="similarity">
    <text evidence="11">Belongs to the protein kinase superfamily. Tyr protein kinase family.</text>
</comment>
<evidence type="ECO:0000256" key="2">
    <source>
        <dbReference type="ARBA" id="ARBA00022679"/>
    </source>
</evidence>
<dbReference type="InterPro" id="IPR036860">
    <property type="entry name" value="SH2_dom_sf"/>
</dbReference>
<evidence type="ECO:0000259" key="13">
    <source>
        <dbReference type="PROSITE" id="PS50001"/>
    </source>
</evidence>
<dbReference type="PROSITE" id="PS50001">
    <property type="entry name" value="SH2"/>
    <property type="match status" value="2"/>
</dbReference>
<dbReference type="InterPro" id="IPR002110">
    <property type="entry name" value="Ankyrin_rpt"/>
</dbReference>
<evidence type="ECO:0000256" key="12">
    <source>
        <dbReference type="SAM" id="MobiDB-lite"/>
    </source>
</evidence>
<sequence>MASEDDENCVYANDELPQKSTTQLLQTTTLDHLLADDNVETQKADEMLCWYHGKISREAAEKLLQEAVIKYQNRTDMGGLFLVRDSTVSTSDFSLSLTTGGRTFHFQIQEKKEGYYHIDDGPLIHGLECLIQHYTESANGLPTNLESFCRGLPPPHGVRKTGPTTLLHRVVLEGNTEIVEQILQHPRCPPLNAKNSRGSTALHLAAYHGYDAIVELLLKAGADKTIKDKNGHTALHRACVGGNAGTVRVLIKVGKCDPQMRCPQTGWVPLHEAAMRGHVDCVKTLLELQATPYPRNDNLETPVDVAQKYRRMDVIKVLDAIQPRAPKTARKDWYHPELDRQGAVDLLEINGLLSGLFLIRPSKRQEGWHALTLCYQRTHYHYEIKNAHYRDHFVHFIDDGPYLLSLEELVQHYSLRADGLPCALRFSVNTSHALVELPSSADEYCNLPNLPFATDDEYRPDLPPRPPSITEELSPRSPGTPHPPTPGTNTSRPPLPSNPPPASRSGARTPEPDTGDNSTETLYKINPKHIKKGTEIGQGEYGSVLKGTLTEYKGKKQKIEVAIKMFHDESVENRANFLSEAVVMQYLDHECIVKLLGVCEGPPLMLVEEYLPKGSMLDFLLDYPDQVQVKPDLYLWAAQIAYGMVYLEKKQLVHRDLAARNILIKDKKQVKISDFGLSRATGAGSDYYKASHGGRWPIKWYAPESVNYGHFSHASDVWSFGITLWEMFSFGQSPYGEKKGIEVVQFIEKGKRLSKPEKCPEIVYQTMLSCWKVEPEKRPTFRELNKHFQEEETYADVRELWQRRREH</sequence>
<comment type="catalytic activity">
    <reaction evidence="7 11">
        <text>L-tyrosyl-[protein] + ATP = O-phospho-L-tyrosyl-[protein] + ADP + H(+)</text>
        <dbReference type="Rhea" id="RHEA:10596"/>
        <dbReference type="Rhea" id="RHEA-COMP:10136"/>
        <dbReference type="Rhea" id="RHEA-COMP:20101"/>
        <dbReference type="ChEBI" id="CHEBI:15378"/>
        <dbReference type="ChEBI" id="CHEBI:30616"/>
        <dbReference type="ChEBI" id="CHEBI:46858"/>
        <dbReference type="ChEBI" id="CHEBI:61978"/>
        <dbReference type="ChEBI" id="CHEBI:456216"/>
        <dbReference type="EC" id="2.7.10.2"/>
    </reaction>
</comment>
<dbReference type="InterPro" id="IPR017441">
    <property type="entry name" value="Protein_kinase_ATP_BS"/>
</dbReference>
<dbReference type="SMART" id="SM00252">
    <property type="entry name" value="SH2"/>
    <property type="match status" value="2"/>
</dbReference>
<evidence type="ECO:0000313" key="16">
    <source>
        <dbReference type="Proteomes" id="UP001519460"/>
    </source>
</evidence>
<dbReference type="PROSITE" id="PS50297">
    <property type="entry name" value="ANK_REP_REGION"/>
    <property type="match status" value="3"/>
</dbReference>
<dbReference type="Gene3D" id="1.25.40.20">
    <property type="entry name" value="Ankyrin repeat-containing domain"/>
    <property type="match status" value="2"/>
</dbReference>
<evidence type="ECO:0000256" key="6">
    <source>
        <dbReference type="ARBA" id="ARBA00023137"/>
    </source>
</evidence>
<dbReference type="GO" id="GO:0005524">
    <property type="term" value="F:ATP binding"/>
    <property type="evidence" value="ECO:0007669"/>
    <property type="project" value="UniProtKB-UniRule"/>
</dbReference>
<evidence type="ECO:0000256" key="4">
    <source>
        <dbReference type="ARBA" id="ARBA00022777"/>
    </source>
</evidence>
<keyword evidence="6 11" id="KW-0829">Tyrosine-protein kinase</keyword>
<dbReference type="SUPFAM" id="SSF55550">
    <property type="entry name" value="SH2 domain"/>
    <property type="match status" value="2"/>
</dbReference>
<dbReference type="Pfam" id="PF07714">
    <property type="entry name" value="PK_Tyr_Ser-Thr"/>
    <property type="match status" value="1"/>
</dbReference>
<keyword evidence="1" id="KW-0597">Phosphoprotein</keyword>
<dbReference type="GO" id="GO:0071944">
    <property type="term" value="C:cell periphery"/>
    <property type="evidence" value="ECO:0007669"/>
    <property type="project" value="UniProtKB-ARBA"/>
</dbReference>
<dbReference type="EC" id="2.7.10.2" evidence="11"/>
<dbReference type="PROSITE" id="PS50088">
    <property type="entry name" value="ANK_REPEAT"/>
    <property type="match status" value="3"/>
</dbReference>
<dbReference type="GO" id="GO:0004715">
    <property type="term" value="F:non-membrane spanning protein tyrosine kinase activity"/>
    <property type="evidence" value="ECO:0007669"/>
    <property type="project" value="UniProtKB-EC"/>
</dbReference>
<dbReference type="InterPro" id="IPR001245">
    <property type="entry name" value="Ser-Thr/Tyr_kinase_cat_dom"/>
</dbReference>
<accession>A0ABD0J559</accession>
<dbReference type="SUPFAM" id="SSF48403">
    <property type="entry name" value="Ankyrin repeat"/>
    <property type="match status" value="1"/>
</dbReference>
<comment type="caution">
    <text evidence="15">The sequence shown here is derived from an EMBL/GenBank/DDBJ whole genome shotgun (WGS) entry which is preliminary data.</text>
</comment>
<feature type="region of interest" description="Disordered" evidence="12">
    <location>
        <begin position="448"/>
        <end position="522"/>
    </location>
</feature>
<dbReference type="Gene3D" id="3.30.505.10">
    <property type="entry name" value="SH2 domain"/>
    <property type="match status" value="2"/>
</dbReference>
<keyword evidence="4 11" id="KW-0418">Kinase</keyword>
<keyword evidence="9" id="KW-0727">SH2 domain</keyword>
<dbReference type="GO" id="GO:0007165">
    <property type="term" value="P:signal transduction"/>
    <property type="evidence" value="ECO:0007669"/>
    <property type="project" value="UniProtKB-ARBA"/>
</dbReference>
<dbReference type="PRINTS" id="PR00109">
    <property type="entry name" value="TYRKINASE"/>
</dbReference>
<dbReference type="Gene3D" id="3.30.200.20">
    <property type="entry name" value="Phosphorylase Kinase, domain 1"/>
    <property type="match status" value="1"/>
</dbReference>
<dbReference type="InterPro" id="IPR008266">
    <property type="entry name" value="Tyr_kinase_AS"/>
</dbReference>
<keyword evidence="5 10" id="KW-0067">ATP-binding</keyword>
<dbReference type="InterPro" id="IPR000980">
    <property type="entry name" value="SH2"/>
</dbReference>
<protein>
    <recommendedName>
        <fullName evidence="11">Tyrosine-protein kinase</fullName>
        <ecNumber evidence="11">2.7.10.2</ecNumber>
    </recommendedName>
</protein>
<feature type="domain" description="SH2" evidence="13">
    <location>
        <begin position="333"/>
        <end position="428"/>
    </location>
</feature>